<dbReference type="EMBL" id="UOEU01001040">
    <property type="protein sequence ID" value="VAW43161.1"/>
    <property type="molecule type" value="Genomic_DNA"/>
</dbReference>
<name>A0A3B0VJR0_9ZZZZ</name>
<reference evidence="1" key="1">
    <citation type="submission" date="2018-06" db="EMBL/GenBank/DDBJ databases">
        <authorList>
            <person name="Zhirakovskaya E."/>
        </authorList>
    </citation>
    <scope>NUCLEOTIDE SEQUENCE</scope>
</reference>
<sequence length="139" mass="15622">MAQSVTIPVTVNLPDSLVHDIETTAHRQQRSVSAVVCELILQGWPLPALPDEIEAELDAFSNLSDDVLWLLARSALPQSEQEKLAELNRQAKQRTLTKEEEANREALLDAYNRAMVRRAQAVLLLKVRGFNLSDPRILQ</sequence>
<evidence type="ECO:0000313" key="1">
    <source>
        <dbReference type="EMBL" id="VAW43161.1"/>
    </source>
</evidence>
<gene>
    <name evidence="1" type="ORF">MNBD_CHLOROFLEXI01-1652</name>
</gene>
<organism evidence="1">
    <name type="scientific">hydrothermal vent metagenome</name>
    <dbReference type="NCBI Taxonomy" id="652676"/>
    <lineage>
        <taxon>unclassified sequences</taxon>
        <taxon>metagenomes</taxon>
        <taxon>ecological metagenomes</taxon>
    </lineage>
</organism>
<proteinExistence type="predicted"/>
<accession>A0A3B0VJR0</accession>
<evidence type="ECO:0008006" key="2">
    <source>
        <dbReference type="Google" id="ProtNLM"/>
    </source>
</evidence>
<protein>
    <recommendedName>
        <fullName evidence="2">CopG-like ribbon-helix-helix domain-containing protein</fullName>
    </recommendedName>
</protein>
<dbReference type="AlphaFoldDB" id="A0A3B0VJR0"/>